<keyword evidence="5 7" id="KW-0067">ATP-binding</keyword>
<comment type="similarity">
    <text evidence="1">Belongs to the ABC transporter superfamily.</text>
</comment>
<dbReference type="CDD" id="cd03293">
    <property type="entry name" value="ABC_NrtD_SsuB_transporters"/>
    <property type="match status" value="1"/>
</dbReference>
<keyword evidence="4" id="KW-0547">Nucleotide-binding</keyword>
<dbReference type="Proteomes" id="UP000267418">
    <property type="component" value="Unassembled WGS sequence"/>
</dbReference>
<proteinExistence type="inferred from homology"/>
<dbReference type="InterPro" id="IPR027417">
    <property type="entry name" value="P-loop_NTPase"/>
</dbReference>
<feature type="domain" description="ABC transporter" evidence="6">
    <location>
        <begin position="8"/>
        <end position="234"/>
    </location>
</feature>
<dbReference type="GO" id="GO:0016887">
    <property type="term" value="F:ATP hydrolysis activity"/>
    <property type="evidence" value="ECO:0007669"/>
    <property type="project" value="InterPro"/>
</dbReference>
<evidence type="ECO:0000256" key="4">
    <source>
        <dbReference type="ARBA" id="ARBA00022741"/>
    </source>
</evidence>
<evidence type="ECO:0000259" key="6">
    <source>
        <dbReference type="PROSITE" id="PS50893"/>
    </source>
</evidence>
<keyword evidence="3" id="KW-0472">Membrane</keyword>
<dbReference type="SMART" id="SM00382">
    <property type="entry name" value="AAA"/>
    <property type="match status" value="1"/>
</dbReference>
<evidence type="ECO:0000313" key="8">
    <source>
        <dbReference type="Proteomes" id="UP000267418"/>
    </source>
</evidence>
<accession>A0A3S0Q7Q1</accession>
<name>A0A3S0Q7Q1_9BURK</name>
<sequence length="257" mass="27742">MSDKGAAVGLEGVSKRFDTRKDGGLLALDKVDFALRPGEFVSIVGPSGCGKSTLLRIMAGLVAPSTGRCTRPDGIETAFVFQEAALLPWRNVERNAQLLMELEGHSPDSYRPRAAEALKLVGLAGFEKSYPHQLSGGMRMRLSLARALALRPGLLLLDEPLAAVDELTRDVLQEELSSLWRQAGFTGVLVTHNVHEAVYLSNRVVVMSPRPGRILDVIDVPFAFPRAPELRASADFAALTGQVTSVLRAQHHAQAVA</sequence>
<gene>
    <name evidence="7" type="ORF">EJP69_22625</name>
</gene>
<dbReference type="GO" id="GO:0005524">
    <property type="term" value="F:ATP binding"/>
    <property type="evidence" value="ECO:0007669"/>
    <property type="project" value="UniProtKB-KW"/>
</dbReference>
<comment type="caution">
    <text evidence="7">The sequence shown here is derived from an EMBL/GenBank/DDBJ whole genome shotgun (WGS) entry which is preliminary data.</text>
</comment>
<keyword evidence="3" id="KW-1003">Cell membrane</keyword>
<reference evidence="7 8" key="1">
    <citation type="submission" date="2018-12" db="EMBL/GenBank/DDBJ databases">
        <title>The genome of Variovorax gossypii DSM 100435.</title>
        <authorList>
            <person name="Gao J."/>
            <person name="Sun J."/>
        </authorList>
    </citation>
    <scope>NUCLEOTIDE SEQUENCE [LARGE SCALE GENOMIC DNA]</scope>
    <source>
        <strain evidence="7 8">DSM 100435</strain>
    </source>
</reference>
<dbReference type="InterPro" id="IPR003593">
    <property type="entry name" value="AAA+_ATPase"/>
</dbReference>
<organism evidence="7 8">
    <name type="scientific">Variovorax gossypii</name>
    <dbReference type="NCBI Taxonomy" id="1679495"/>
    <lineage>
        <taxon>Bacteria</taxon>
        <taxon>Pseudomonadati</taxon>
        <taxon>Pseudomonadota</taxon>
        <taxon>Betaproteobacteria</taxon>
        <taxon>Burkholderiales</taxon>
        <taxon>Comamonadaceae</taxon>
        <taxon>Variovorax</taxon>
    </lineage>
</organism>
<dbReference type="InterPro" id="IPR017871">
    <property type="entry name" value="ABC_transporter-like_CS"/>
</dbReference>
<evidence type="ECO:0000313" key="7">
    <source>
        <dbReference type="EMBL" id="RTQ32079.1"/>
    </source>
</evidence>
<dbReference type="InterPro" id="IPR003439">
    <property type="entry name" value="ABC_transporter-like_ATP-bd"/>
</dbReference>
<protein>
    <submittedName>
        <fullName evidence="7">ABC transporter ATP-binding protein</fullName>
    </submittedName>
</protein>
<dbReference type="AlphaFoldDB" id="A0A3S0Q7Q1"/>
<dbReference type="PROSITE" id="PS00211">
    <property type="entry name" value="ABC_TRANSPORTER_1"/>
    <property type="match status" value="1"/>
</dbReference>
<dbReference type="EMBL" id="RXOE01000007">
    <property type="protein sequence ID" value="RTQ32079.1"/>
    <property type="molecule type" value="Genomic_DNA"/>
</dbReference>
<evidence type="ECO:0000256" key="2">
    <source>
        <dbReference type="ARBA" id="ARBA00022448"/>
    </source>
</evidence>
<dbReference type="InterPro" id="IPR050166">
    <property type="entry name" value="ABC_transporter_ATP-bind"/>
</dbReference>
<evidence type="ECO:0000256" key="3">
    <source>
        <dbReference type="ARBA" id="ARBA00022475"/>
    </source>
</evidence>
<dbReference type="PANTHER" id="PTHR42788:SF20">
    <property type="entry name" value="ABC TRANSPORTER ATP-BINDING PROTEIN"/>
    <property type="match status" value="1"/>
</dbReference>
<dbReference type="PANTHER" id="PTHR42788">
    <property type="entry name" value="TAURINE IMPORT ATP-BINDING PROTEIN-RELATED"/>
    <property type="match status" value="1"/>
</dbReference>
<dbReference type="RefSeq" id="WP_093300530.1">
    <property type="nucleotide sequence ID" value="NZ_RXOE01000007.1"/>
</dbReference>
<evidence type="ECO:0000256" key="1">
    <source>
        <dbReference type="ARBA" id="ARBA00005417"/>
    </source>
</evidence>
<keyword evidence="2" id="KW-0813">Transport</keyword>
<evidence type="ECO:0000256" key="5">
    <source>
        <dbReference type="ARBA" id="ARBA00022840"/>
    </source>
</evidence>
<dbReference type="Gene3D" id="3.40.50.300">
    <property type="entry name" value="P-loop containing nucleotide triphosphate hydrolases"/>
    <property type="match status" value="1"/>
</dbReference>
<dbReference type="OrthoDB" id="8773773at2"/>
<keyword evidence="8" id="KW-1185">Reference proteome</keyword>
<dbReference type="PROSITE" id="PS50893">
    <property type="entry name" value="ABC_TRANSPORTER_2"/>
    <property type="match status" value="1"/>
</dbReference>
<dbReference type="Pfam" id="PF00005">
    <property type="entry name" value="ABC_tran"/>
    <property type="match status" value="1"/>
</dbReference>
<dbReference type="SUPFAM" id="SSF52540">
    <property type="entry name" value="P-loop containing nucleoside triphosphate hydrolases"/>
    <property type="match status" value="1"/>
</dbReference>